<sequence length="409" mass="43544">MIPRKTMAVTATLALALLTACGNDGSDDGSSQAASMYTWISNESDRAQWEAFITAAQEEDPEFTLALEGPSFADYWTTVHTRIGASDAPCILTTQAARTQELADLLIPLDDLAEEQGLDLSAYNDAMMQAMTVDGTVRAVPYDAEPVVLYYNKDLFAEAGLEEPGLDYTQEQFLSDAKALTGDGQYGVAVPPVFTGGPGMPVAFANGNVPVENGELNLTGPRFVEDMQWAFDLVAEHDVASAPQSGDASDVHLQEFTSGNAAMIIDGPWFYETLTSETEGEVGIAVVPSATGEPQGMIQGSGFGISQTCDDPEAAFANIMKITTPDVVGQVGRERGTVPSIAGSVDAWAEGKPEEDVAVVEALLESGVALETTPTWNQLETVFSQHSSNGYRGNRTAEEILTTMQNSVR</sequence>
<feature type="chain" id="PRO_5045985489" description="Carbohydrate ABC transporter substrate-binding protein (CUT1 family)" evidence="1">
    <location>
        <begin position="23"/>
        <end position="409"/>
    </location>
</feature>
<dbReference type="SUPFAM" id="SSF53850">
    <property type="entry name" value="Periplasmic binding protein-like II"/>
    <property type="match status" value="1"/>
</dbReference>
<dbReference type="PROSITE" id="PS51257">
    <property type="entry name" value="PROKAR_LIPOPROTEIN"/>
    <property type="match status" value="1"/>
</dbReference>
<keyword evidence="1" id="KW-0732">Signal</keyword>
<feature type="signal peptide" evidence="1">
    <location>
        <begin position="1"/>
        <end position="22"/>
    </location>
</feature>
<gene>
    <name evidence="2" type="ORF">GCM10023169_36580</name>
</gene>
<evidence type="ECO:0000313" key="2">
    <source>
        <dbReference type="EMBL" id="GAA4431734.1"/>
    </source>
</evidence>
<comment type="caution">
    <text evidence="2">The sequence shown here is derived from an EMBL/GenBank/DDBJ whole genome shotgun (WGS) entry which is preliminary data.</text>
</comment>
<evidence type="ECO:0000256" key="1">
    <source>
        <dbReference type="SAM" id="SignalP"/>
    </source>
</evidence>
<dbReference type="InterPro" id="IPR050490">
    <property type="entry name" value="Bact_solute-bd_prot1"/>
</dbReference>
<dbReference type="RefSeq" id="WP_345218180.1">
    <property type="nucleotide sequence ID" value="NZ_BAABGN010000013.1"/>
</dbReference>
<evidence type="ECO:0000313" key="3">
    <source>
        <dbReference type="Proteomes" id="UP001500622"/>
    </source>
</evidence>
<dbReference type="InterPro" id="IPR006059">
    <property type="entry name" value="SBP"/>
</dbReference>
<evidence type="ECO:0008006" key="4">
    <source>
        <dbReference type="Google" id="ProtNLM"/>
    </source>
</evidence>
<dbReference type="PANTHER" id="PTHR43649:SF12">
    <property type="entry name" value="DIACETYLCHITOBIOSE BINDING PROTEIN DASA"/>
    <property type="match status" value="1"/>
</dbReference>
<dbReference type="PANTHER" id="PTHR43649">
    <property type="entry name" value="ARABINOSE-BINDING PROTEIN-RELATED"/>
    <property type="match status" value="1"/>
</dbReference>
<organism evidence="2 3">
    <name type="scientific">Georgenia halophila</name>
    <dbReference type="NCBI Taxonomy" id="620889"/>
    <lineage>
        <taxon>Bacteria</taxon>
        <taxon>Bacillati</taxon>
        <taxon>Actinomycetota</taxon>
        <taxon>Actinomycetes</taxon>
        <taxon>Micrococcales</taxon>
        <taxon>Bogoriellaceae</taxon>
        <taxon>Georgenia</taxon>
    </lineage>
</organism>
<accession>A0ABP8LNG8</accession>
<dbReference type="Pfam" id="PF01547">
    <property type="entry name" value="SBP_bac_1"/>
    <property type="match status" value="1"/>
</dbReference>
<protein>
    <recommendedName>
        <fullName evidence="4">Carbohydrate ABC transporter substrate-binding protein (CUT1 family)</fullName>
    </recommendedName>
</protein>
<dbReference type="Proteomes" id="UP001500622">
    <property type="component" value="Unassembled WGS sequence"/>
</dbReference>
<reference evidence="3" key="1">
    <citation type="journal article" date="2019" name="Int. J. Syst. Evol. Microbiol.">
        <title>The Global Catalogue of Microorganisms (GCM) 10K type strain sequencing project: providing services to taxonomists for standard genome sequencing and annotation.</title>
        <authorList>
            <consortium name="The Broad Institute Genomics Platform"/>
            <consortium name="The Broad Institute Genome Sequencing Center for Infectious Disease"/>
            <person name="Wu L."/>
            <person name="Ma J."/>
        </authorList>
    </citation>
    <scope>NUCLEOTIDE SEQUENCE [LARGE SCALE GENOMIC DNA]</scope>
    <source>
        <strain evidence="3">JCM 17810</strain>
    </source>
</reference>
<name>A0ABP8LNG8_9MICO</name>
<proteinExistence type="predicted"/>
<dbReference type="EMBL" id="BAABGN010000013">
    <property type="protein sequence ID" value="GAA4431734.1"/>
    <property type="molecule type" value="Genomic_DNA"/>
</dbReference>
<dbReference type="CDD" id="cd13585">
    <property type="entry name" value="PBP2_TMBP_like"/>
    <property type="match status" value="1"/>
</dbReference>
<keyword evidence="3" id="KW-1185">Reference proteome</keyword>
<dbReference type="Gene3D" id="3.40.190.10">
    <property type="entry name" value="Periplasmic binding protein-like II"/>
    <property type="match status" value="1"/>
</dbReference>